<evidence type="ECO:0000313" key="1">
    <source>
        <dbReference type="EMBL" id="MBO8457998.1"/>
    </source>
</evidence>
<evidence type="ECO:0000313" key="2">
    <source>
        <dbReference type="Proteomes" id="UP000823638"/>
    </source>
</evidence>
<gene>
    <name evidence="1" type="ORF">IAA81_07195</name>
</gene>
<organism evidence="1 2">
    <name type="scientific">Candidatus Gallitreponema excrementavium</name>
    <dbReference type="NCBI Taxonomy" id="2840840"/>
    <lineage>
        <taxon>Bacteria</taxon>
        <taxon>Pseudomonadati</taxon>
        <taxon>Spirochaetota</taxon>
        <taxon>Spirochaetia</taxon>
        <taxon>Spirochaetales</taxon>
        <taxon>Candidatus Gallitreponema</taxon>
    </lineage>
</organism>
<dbReference type="SUPFAM" id="SSF52540">
    <property type="entry name" value="P-loop containing nucleoside triphosphate hydrolases"/>
    <property type="match status" value="1"/>
</dbReference>
<evidence type="ECO:0008006" key="3">
    <source>
        <dbReference type="Google" id="ProtNLM"/>
    </source>
</evidence>
<comment type="caution">
    <text evidence="1">The sequence shown here is derived from an EMBL/GenBank/DDBJ whole genome shotgun (WGS) entry which is preliminary data.</text>
</comment>
<name>A0A9D9N2R1_9SPIR</name>
<protein>
    <recommendedName>
        <fullName evidence="3">KaiC-like domain-containing protein</fullName>
    </recommendedName>
</protein>
<dbReference type="InterPro" id="IPR027417">
    <property type="entry name" value="P-loop_NTPase"/>
</dbReference>
<reference evidence="1" key="1">
    <citation type="submission" date="2020-10" db="EMBL/GenBank/DDBJ databases">
        <authorList>
            <person name="Gilroy R."/>
        </authorList>
    </citation>
    <scope>NUCLEOTIDE SEQUENCE</scope>
    <source>
        <strain evidence="1">10532</strain>
    </source>
</reference>
<sequence>MVKQDLIDRSPVRYFEKVLGGGLKAGEIGVITSKKGLGKTSVLVQIGLDMLLQGKKVIHVSFNQHSDYVISWYEDIFNEMAKKKNLDKAEEVKDELIRNRILLNFSQDVVTSQAIGRTLKALSEGGSKADALIIDGFDFSKASVEDFKAMKDLAKEMNIGIWYSGNVDGLSDAKNAVPSVLLPFKDVLDVVIFLEPKPDFIQLKVLKDRDVSVHNDIDLKLDTKTLLIAEK</sequence>
<reference evidence="1" key="2">
    <citation type="journal article" date="2021" name="PeerJ">
        <title>Extensive microbial diversity within the chicken gut microbiome revealed by metagenomics and culture.</title>
        <authorList>
            <person name="Gilroy R."/>
            <person name="Ravi A."/>
            <person name="Getino M."/>
            <person name="Pursley I."/>
            <person name="Horton D.L."/>
            <person name="Alikhan N.F."/>
            <person name="Baker D."/>
            <person name="Gharbi K."/>
            <person name="Hall N."/>
            <person name="Watson M."/>
            <person name="Adriaenssens E.M."/>
            <person name="Foster-Nyarko E."/>
            <person name="Jarju S."/>
            <person name="Secka A."/>
            <person name="Antonio M."/>
            <person name="Oren A."/>
            <person name="Chaudhuri R.R."/>
            <person name="La Ragione R."/>
            <person name="Hildebrand F."/>
            <person name="Pallen M.J."/>
        </authorList>
    </citation>
    <scope>NUCLEOTIDE SEQUENCE</scope>
    <source>
        <strain evidence="1">10532</strain>
    </source>
</reference>
<dbReference type="EMBL" id="JADIMM010000082">
    <property type="protein sequence ID" value="MBO8457998.1"/>
    <property type="molecule type" value="Genomic_DNA"/>
</dbReference>
<dbReference type="Gene3D" id="3.40.50.300">
    <property type="entry name" value="P-loop containing nucleotide triphosphate hydrolases"/>
    <property type="match status" value="1"/>
</dbReference>
<dbReference type="AlphaFoldDB" id="A0A9D9N2R1"/>
<accession>A0A9D9N2R1</accession>
<dbReference type="Proteomes" id="UP000823638">
    <property type="component" value="Unassembled WGS sequence"/>
</dbReference>
<proteinExistence type="predicted"/>